<dbReference type="AlphaFoldDB" id="A0A316M960"/>
<dbReference type="Proteomes" id="UP000246114">
    <property type="component" value="Unassembled WGS sequence"/>
</dbReference>
<protein>
    <submittedName>
        <fullName evidence="1">Uncharacterized protein</fullName>
    </submittedName>
</protein>
<sequence>MTREKKTYRVKSEDLEYIEKIKEERNLKYSSEALETIIREHKEDETLSIEERAKFLAKEIAAEISKELLSIRYSSREANKNSKITLELLNGIYIKKSLGPILPSTEIESEAFRDMKKYIEEDIKNKRVRKLYEEH</sequence>
<evidence type="ECO:0000313" key="2">
    <source>
        <dbReference type="Proteomes" id="UP000246114"/>
    </source>
</evidence>
<gene>
    <name evidence="1" type="ORF">DBY38_02830</name>
</gene>
<dbReference type="RefSeq" id="WP_168972672.1">
    <property type="nucleotide sequence ID" value="NZ_CP076620.1"/>
</dbReference>
<evidence type="ECO:0000313" key="1">
    <source>
        <dbReference type="EMBL" id="PWL55057.1"/>
    </source>
</evidence>
<dbReference type="GeneID" id="90543995"/>
<dbReference type="EMBL" id="QAMZ01000014">
    <property type="protein sequence ID" value="PWL55057.1"/>
    <property type="molecule type" value="Genomic_DNA"/>
</dbReference>
<organism evidence="1 2">
    <name type="scientific">Clostridium cadaveris</name>
    <dbReference type="NCBI Taxonomy" id="1529"/>
    <lineage>
        <taxon>Bacteria</taxon>
        <taxon>Bacillati</taxon>
        <taxon>Bacillota</taxon>
        <taxon>Clostridia</taxon>
        <taxon>Eubacteriales</taxon>
        <taxon>Clostridiaceae</taxon>
        <taxon>Clostridium</taxon>
    </lineage>
</organism>
<accession>A0A316M960</accession>
<comment type="caution">
    <text evidence="1">The sequence shown here is derived from an EMBL/GenBank/DDBJ whole genome shotgun (WGS) entry which is preliminary data.</text>
</comment>
<reference evidence="1 2" key="1">
    <citation type="submission" date="2018-03" db="EMBL/GenBank/DDBJ databases">
        <title>The uncultured portion of the human microbiome is neutrally assembled.</title>
        <authorList>
            <person name="Jeraldo P."/>
            <person name="Boardman L."/>
            <person name="White B.A."/>
            <person name="Nelson H."/>
            <person name="Goldenfeld N."/>
            <person name="Chia N."/>
        </authorList>
    </citation>
    <scope>NUCLEOTIDE SEQUENCE [LARGE SCALE GENOMIC DNA]</scope>
    <source>
        <strain evidence="1">CIM:MAG 903</strain>
    </source>
</reference>
<proteinExistence type="predicted"/>
<name>A0A316M960_9CLOT</name>